<evidence type="ECO:0000256" key="5">
    <source>
        <dbReference type="ARBA" id="ARBA00022953"/>
    </source>
</evidence>
<dbReference type="InterPro" id="IPR043502">
    <property type="entry name" value="DNA/RNA_pol_sf"/>
</dbReference>
<reference evidence="8" key="1">
    <citation type="journal article" date="2024" name="Microb. Genom.">
        <title>The hidden RNA viruses in Blattodea (cockroach and termite).</title>
        <authorList>
            <person name="Fan J."/>
            <person name="Jiang S."/>
            <person name="Li W."/>
            <person name="Li J."/>
            <person name="Pang R."/>
            <person name="Wu H."/>
        </authorList>
    </citation>
    <scope>NUCLEOTIDE SEQUENCE</scope>
    <source>
        <strain evidence="8">US2009</strain>
    </source>
</reference>
<protein>
    <submittedName>
        <fullName evidence="8">RNA-dependent RNA polymerase</fullName>
    </submittedName>
</protein>
<dbReference type="GO" id="GO:0003723">
    <property type="term" value="F:RNA binding"/>
    <property type="evidence" value="ECO:0007669"/>
    <property type="project" value="InterPro"/>
</dbReference>
<dbReference type="InterPro" id="IPR001205">
    <property type="entry name" value="RNA-dir_pol_C"/>
</dbReference>
<dbReference type="PRINTS" id="PR00914">
    <property type="entry name" value="LVIRUSRNAPOL"/>
</dbReference>
<evidence type="ECO:0000256" key="2">
    <source>
        <dbReference type="ARBA" id="ARBA00022679"/>
    </source>
</evidence>
<sequence>MASDLPRADHLEAILTSLEDSFGPAQWEICDDFLQFTHFERVVQELDWTSSPGYPYLLNAPTNGSFFQVENGKPSEEAKHRVWSLVSRRLLDRSCDPIRLFIKAEPHKVAKIESGRFRLISAVSVIDQIIDTMLFGAMNKNMVSHCLEIPSKFGWSPYVGGWKVVPQRGLAIDKSSWDWTMQGWLFQICLELRSRLCLTGGKAKDKWHELAAWRYRCLFGYPELILSNGLVLQQSQPGVMKSGCVNTIADNSIAQVVLHLRVCLEMGIPAGWIWSMGDDTLQEPLQDEGSYMAHLSRYCIVKESTHKIEFAGHQFRYDSIEPSYFSKHCFNLLHVDPLVVPDLAVSYALLYHKSKKRDFIHSVLRALGVIPASPRMISQIYDGPW</sequence>
<dbReference type="EMBL" id="BK067198">
    <property type="protein sequence ID" value="DBA56752.1"/>
    <property type="molecule type" value="Genomic_RNA"/>
</dbReference>
<dbReference type="SUPFAM" id="SSF56672">
    <property type="entry name" value="DNA/RNA polymerases"/>
    <property type="match status" value="1"/>
</dbReference>
<comment type="catalytic activity">
    <reaction evidence="6">
        <text>RNA(n) + a ribonucleoside 5'-triphosphate = RNA(n+1) + diphosphate</text>
        <dbReference type="Rhea" id="RHEA:21248"/>
        <dbReference type="Rhea" id="RHEA-COMP:14527"/>
        <dbReference type="Rhea" id="RHEA-COMP:17342"/>
        <dbReference type="ChEBI" id="CHEBI:33019"/>
        <dbReference type="ChEBI" id="CHEBI:61557"/>
        <dbReference type="ChEBI" id="CHEBI:140395"/>
        <dbReference type="EC" id="2.7.7.48"/>
    </reaction>
</comment>
<evidence type="ECO:0000256" key="3">
    <source>
        <dbReference type="ARBA" id="ARBA00022695"/>
    </source>
</evidence>
<dbReference type="GO" id="GO:0006351">
    <property type="term" value="P:DNA-templated transcription"/>
    <property type="evidence" value="ECO:0007669"/>
    <property type="project" value="InterPro"/>
</dbReference>
<proteinExistence type="predicted"/>
<keyword evidence="3" id="KW-0548">Nucleotidyltransferase</keyword>
<dbReference type="Pfam" id="PF00680">
    <property type="entry name" value="RdRP_1"/>
    <property type="match status" value="1"/>
</dbReference>
<keyword evidence="4" id="KW-0547">Nucleotide-binding</keyword>
<keyword evidence="2" id="KW-0808">Transferase</keyword>
<evidence type="ECO:0000313" key="8">
    <source>
        <dbReference type="EMBL" id="DBA56752.1"/>
    </source>
</evidence>
<keyword evidence="1 8" id="KW-0696">RNA-directed RNA polymerase</keyword>
<dbReference type="GO" id="GO:0000166">
    <property type="term" value="F:nucleotide binding"/>
    <property type="evidence" value="ECO:0007669"/>
    <property type="project" value="UniProtKB-KW"/>
</dbReference>
<dbReference type="GO" id="GO:0003968">
    <property type="term" value="F:RNA-directed RNA polymerase activity"/>
    <property type="evidence" value="ECO:0007669"/>
    <property type="project" value="UniProtKB-KW"/>
</dbReference>
<dbReference type="InterPro" id="IPR001795">
    <property type="entry name" value="RNA-dir_pol_luteovirus"/>
</dbReference>
<keyword evidence="5" id="KW-0693">Viral RNA replication</keyword>
<organism evidence="8">
    <name type="scientific">Reticulitermes flavipes sobeli-like virus 1</name>
    <dbReference type="NCBI Taxonomy" id="3133520"/>
    <lineage>
        <taxon>Viruses</taxon>
        <taxon>Riboviria</taxon>
        <taxon>Orthornavirae</taxon>
        <taxon>Pisuviricota</taxon>
        <taxon>Pisoniviricetes</taxon>
        <taxon>Sobelivirales</taxon>
    </lineage>
</organism>
<evidence type="ECO:0000259" key="7">
    <source>
        <dbReference type="Pfam" id="PF00680"/>
    </source>
</evidence>
<accession>A0AAT9JG29</accession>
<evidence type="ECO:0000256" key="6">
    <source>
        <dbReference type="ARBA" id="ARBA00048744"/>
    </source>
</evidence>
<name>A0AAT9JG29_9VIRU</name>
<feature type="domain" description="RNA-directed RNA polymerase C-terminal" evidence="7">
    <location>
        <begin position="42"/>
        <end position="258"/>
    </location>
</feature>
<evidence type="ECO:0000256" key="1">
    <source>
        <dbReference type="ARBA" id="ARBA00022484"/>
    </source>
</evidence>
<evidence type="ECO:0000256" key="4">
    <source>
        <dbReference type="ARBA" id="ARBA00022741"/>
    </source>
</evidence>